<evidence type="ECO:0000256" key="1">
    <source>
        <dbReference type="ARBA" id="ARBA00001946"/>
    </source>
</evidence>
<dbReference type="Pfam" id="PF02880">
    <property type="entry name" value="PGM_PMM_III"/>
    <property type="match status" value="1"/>
</dbReference>
<keyword evidence="5" id="KW-0460">Magnesium</keyword>
<dbReference type="GO" id="GO:0046872">
    <property type="term" value="F:metal ion binding"/>
    <property type="evidence" value="ECO:0007669"/>
    <property type="project" value="UniProtKB-KW"/>
</dbReference>
<dbReference type="KEGG" id="sawl:NGM29_03955"/>
<dbReference type="InterPro" id="IPR050060">
    <property type="entry name" value="Phosphoglucosamine_mutase"/>
</dbReference>
<evidence type="ECO:0000259" key="7">
    <source>
        <dbReference type="Pfam" id="PF00408"/>
    </source>
</evidence>
<comment type="cofactor">
    <cofactor evidence="1">
        <name>Mg(2+)</name>
        <dbReference type="ChEBI" id="CHEBI:18420"/>
    </cofactor>
</comment>
<dbReference type="Proteomes" id="UP001056855">
    <property type="component" value="Chromosome"/>
</dbReference>
<dbReference type="GO" id="GO:0008966">
    <property type="term" value="F:phosphoglucosamine mutase activity"/>
    <property type="evidence" value="ECO:0007669"/>
    <property type="project" value="UniProtKB-EC"/>
</dbReference>
<evidence type="ECO:0000256" key="3">
    <source>
        <dbReference type="ARBA" id="ARBA00022553"/>
    </source>
</evidence>
<keyword evidence="12" id="KW-1185">Reference proteome</keyword>
<dbReference type="SUPFAM" id="SSF55957">
    <property type="entry name" value="Phosphoglucomutase, C-terminal domain"/>
    <property type="match status" value="1"/>
</dbReference>
<dbReference type="Pfam" id="PF00408">
    <property type="entry name" value="PGM_PMM_IV"/>
    <property type="match status" value="1"/>
</dbReference>
<proteinExistence type="inferred from homology"/>
<keyword evidence="3" id="KW-0597">Phosphoprotein</keyword>
<keyword evidence="4" id="KW-0479">Metal-binding</keyword>
<evidence type="ECO:0000259" key="8">
    <source>
        <dbReference type="Pfam" id="PF02878"/>
    </source>
</evidence>
<organism evidence="11 12">
    <name type="scientific">Natronosalvus rutilus</name>
    <dbReference type="NCBI Taxonomy" id="2953753"/>
    <lineage>
        <taxon>Archaea</taxon>
        <taxon>Methanobacteriati</taxon>
        <taxon>Methanobacteriota</taxon>
        <taxon>Stenosarchaea group</taxon>
        <taxon>Halobacteria</taxon>
        <taxon>Halobacteriales</taxon>
        <taxon>Natrialbaceae</taxon>
        <taxon>Natronosalvus</taxon>
    </lineage>
</organism>
<evidence type="ECO:0000313" key="12">
    <source>
        <dbReference type="Proteomes" id="UP001056855"/>
    </source>
</evidence>
<dbReference type="InterPro" id="IPR005841">
    <property type="entry name" value="Alpha-D-phosphohexomutase_SF"/>
</dbReference>
<evidence type="ECO:0000256" key="6">
    <source>
        <dbReference type="ARBA" id="ARBA00023235"/>
    </source>
</evidence>
<evidence type="ECO:0000259" key="10">
    <source>
        <dbReference type="Pfam" id="PF02880"/>
    </source>
</evidence>
<dbReference type="InterPro" id="IPR005844">
    <property type="entry name" value="A-D-PHexomutase_a/b/a-I"/>
</dbReference>
<dbReference type="InterPro" id="IPR005845">
    <property type="entry name" value="A-D-PHexomutase_a/b/a-II"/>
</dbReference>
<dbReference type="Pfam" id="PF02879">
    <property type="entry name" value="PGM_PMM_II"/>
    <property type="match status" value="1"/>
</dbReference>
<evidence type="ECO:0000256" key="5">
    <source>
        <dbReference type="ARBA" id="ARBA00022842"/>
    </source>
</evidence>
<dbReference type="InterPro" id="IPR016055">
    <property type="entry name" value="A-D-PHexomutase_a/b/a-I/II/III"/>
</dbReference>
<comment type="similarity">
    <text evidence="2">Belongs to the phosphohexose mutase family.</text>
</comment>
<dbReference type="InterPro" id="IPR024086">
    <property type="entry name" value="GlmM_arc-type"/>
</dbReference>
<feature type="domain" description="Alpha-D-phosphohexomutase C-terminal" evidence="7">
    <location>
        <begin position="389"/>
        <end position="440"/>
    </location>
</feature>
<evidence type="ECO:0000256" key="2">
    <source>
        <dbReference type="ARBA" id="ARBA00010231"/>
    </source>
</evidence>
<dbReference type="InterPro" id="IPR036900">
    <property type="entry name" value="A-D-PHexomutase_C_sf"/>
</dbReference>
<dbReference type="Pfam" id="PF02878">
    <property type="entry name" value="PGM_PMM_I"/>
    <property type="match status" value="1"/>
</dbReference>
<feature type="domain" description="Alpha-D-phosphohexomutase alpha/beta/alpha" evidence="9">
    <location>
        <begin position="149"/>
        <end position="250"/>
    </location>
</feature>
<dbReference type="RefSeq" id="WP_254159102.1">
    <property type="nucleotide sequence ID" value="NZ_CP100355.1"/>
</dbReference>
<name>A0A9E7NCZ3_9EURY</name>
<reference evidence="11" key="1">
    <citation type="submission" date="2022-06" db="EMBL/GenBank/DDBJ databases">
        <title>Diverse halophilic archaea isolated from saline environments.</title>
        <authorList>
            <person name="Cui H.-L."/>
        </authorList>
    </citation>
    <scope>NUCLEOTIDE SEQUENCE</scope>
    <source>
        <strain evidence="11">WLHS1</strain>
    </source>
</reference>
<dbReference type="EMBL" id="CP100355">
    <property type="protein sequence ID" value="UTF54442.1"/>
    <property type="molecule type" value="Genomic_DNA"/>
</dbReference>
<feature type="domain" description="Alpha-D-phosphohexomutase alpha/beta/alpha" evidence="10">
    <location>
        <begin position="255"/>
        <end position="360"/>
    </location>
</feature>
<dbReference type="PRINTS" id="PR00509">
    <property type="entry name" value="PGMPMM"/>
</dbReference>
<dbReference type="GO" id="GO:0004615">
    <property type="term" value="F:phosphomannomutase activity"/>
    <property type="evidence" value="ECO:0007669"/>
    <property type="project" value="TreeGrafter"/>
</dbReference>
<dbReference type="SUPFAM" id="SSF53738">
    <property type="entry name" value="Phosphoglucomutase, first 3 domains"/>
    <property type="match status" value="3"/>
</dbReference>
<dbReference type="EC" id="5.4.2.10" evidence="11"/>
<dbReference type="InterPro" id="IPR005843">
    <property type="entry name" value="A-D-PHexomutase_C"/>
</dbReference>
<dbReference type="NCBIfam" id="TIGR03990">
    <property type="entry name" value="Arch_GlmM"/>
    <property type="match status" value="1"/>
</dbReference>
<evidence type="ECO:0000259" key="9">
    <source>
        <dbReference type="Pfam" id="PF02879"/>
    </source>
</evidence>
<dbReference type="GeneID" id="73289171"/>
<dbReference type="PANTHER" id="PTHR42946:SF1">
    <property type="entry name" value="PHOSPHOGLUCOMUTASE (ALPHA-D-GLUCOSE-1,6-BISPHOSPHATE-DEPENDENT)"/>
    <property type="match status" value="1"/>
</dbReference>
<dbReference type="AlphaFoldDB" id="A0A9E7NCZ3"/>
<dbReference type="InterPro" id="IPR005846">
    <property type="entry name" value="A-D-PHexomutase_a/b/a-III"/>
</dbReference>
<dbReference type="CDD" id="cd03087">
    <property type="entry name" value="PGM_like1"/>
    <property type="match status" value="1"/>
</dbReference>
<protein>
    <submittedName>
        <fullName evidence="11">Phosphoglucosamine mutase</fullName>
        <ecNumber evidence="11">5.4.2.10</ecNumber>
    </submittedName>
</protein>
<gene>
    <name evidence="11" type="primary">glmM</name>
    <name evidence="11" type="ORF">NGM29_03955</name>
</gene>
<keyword evidence="6 11" id="KW-0413">Isomerase</keyword>
<sequence>MKVFGSSGTRGVANEELTPAFVLRVAKAAGTAWGVDRVAVARDTRYTGRMLADAATSGLASTGTDVDRLGIVPTPGAQFYAEREGVPTIVITASHNPPQYNGVKLVGADGVELAVSDLEEIEQTLLGETFSVAAWSETGRVREVDGVREDYVDELLANVDREKIADAGLTVALDPGHGAGSLTSPDFFRTLGCRVVTVNAQPDGRFPGRDPEPVSQNLTDLGRLVRATDADLGIAHDGDADRAIFFDETGTYVEGDATLAALAAAELEPDDVTVSAVNVSQRLVDVANEIGADVELTPIGSTNIITRIEELELNDRHVPIAGEGNGGIFFPDFRLARDGGYTAARFLELVADRPVSEIVAPYDGYANVRRNVAYESTAERDAMLDAAANQAQSSDAELNTRDGYRLDYGDAWVLARPSGTEPLVRIYAEARERERAEALVTGMHEALVEAKERA</sequence>
<evidence type="ECO:0000313" key="11">
    <source>
        <dbReference type="EMBL" id="UTF54442.1"/>
    </source>
</evidence>
<feature type="domain" description="Alpha-D-phosphohexomutase alpha/beta/alpha" evidence="8">
    <location>
        <begin position="2"/>
        <end position="128"/>
    </location>
</feature>
<dbReference type="PANTHER" id="PTHR42946">
    <property type="entry name" value="PHOSPHOHEXOSE MUTASE"/>
    <property type="match status" value="1"/>
</dbReference>
<dbReference type="GO" id="GO:0005975">
    <property type="term" value="P:carbohydrate metabolic process"/>
    <property type="evidence" value="ECO:0007669"/>
    <property type="project" value="InterPro"/>
</dbReference>
<accession>A0A9E7NCZ3</accession>
<dbReference type="Gene3D" id="3.40.120.10">
    <property type="entry name" value="Alpha-D-Glucose-1,6-Bisphosphate, subunit A, domain 3"/>
    <property type="match status" value="3"/>
</dbReference>
<evidence type="ECO:0000256" key="4">
    <source>
        <dbReference type="ARBA" id="ARBA00022723"/>
    </source>
</evidence>
<dbReference type="Gene3D" id="3.30.310.50">
    <property type="entry name" value="Alpha-D-phosphohexomutase, C-terminal domain"/>
    <property type="match status" value="1"/>
</dbReference>